<dbReference type="SUPFAM" id="SSF53850">
    <property type="entry name" value="Periplasmic binding protein-like II"/>
    <property type="match status" value="1"/>
</dbReference>
<dbReference type="KEGG" id="sll:SLITO_v1c07570"/>
<evidence type="ECO:0000313" key="3">
    <source>
        <dbReference type="Proteomes" id="UP000067476"/>
    </source>
</evidence>
<dbReference type="PATRIC" id="fig|216942.3.peg.770"/>
<dbReference type="RefSeq" id="WP_075058472.1">
    <property type="nucleotide sequence ID" value="NZ_CP012357.1"/>
</dbReference>
<sequence length="417" mass="46556">MKKLLLFLGSSTMILAPVANIVSCGDSNKFIINLTPVKDPIETEKAMKPLEGKLQSKMKEIDPNFNKSVSIKMTESYENSAESLKSGTSDLGFLPINAYESFRGDLVENGTHKDLGVLSFATKYANKGETNFEDFIDISTKKYSDIEAGKYEFGKEDKAIKLANHYNKYVKENVIDKNVQTSDDLTTALTDTENYTSHYRSYVYANTNFVKETLKNSDLNNLTHAYVKTLIDKAMEIGKDGKNGIALNKSVTSSSGTLYPLSWLQETLGYDDLAIKEIYTNKQTYDGSGGTAEGITSGKFNIAFNFEDVRSTKIEEGNHDVFEKSMIIGTTYAIPNDGLIYSRKNVDESMANNLRKAFSELVADKENDNIFGFYGAKSYTQPEKDQSTADFEKHNDSVADNNLLKISHIKELLKELN</sequence>
<dbReference type="AlphaFoldDB" id="A0A0K1W234"/>
<keyword evidence="3" id="KW-1185">Reference proteome</keyword>
<dbReference type="OrthoDB" id="9776786at2"/>
<feature type="signal peptide" evidence="1">
    <location>
        <begin position="1"/>
        <end position="19"/>
    </location>
</feature>
<gene>
    <name evidence="2" type="primary">phnD</name>
    <name evidence="2" type="ORF">SLITO_v1c07570</name>
</gene>
<dbReference type="PANTHER" id="PTHR35841:SF1">
    <property type="entry name" value="PHOSPHONATES-BINDING PERIPLASMIC PROTEIN"/>
    <property type="match status" value="1"/>
</dbReference>
<accession>A0A0K1W234</accession>
<evidence type="ECO:0000256" key="1">
    <source>
        <dbReference type="SAM" id="SignalP"/>
    </source>
</evidence>
<name>A0A0K1W234_9MOLU</name>
<dbReference type="STRING" id="216942.SLITO_v1c07570"/>
<feature type="chain" id="PRO_5005470766" evidence="1">
    <location>
        <begin position="20"/>
        <end position="417"/>
    </location>
</feature>
<evidence type="ECO:0000313" key="2">
    <source>
        <dbReference type="EMBL" id="AKX34380.1"/>
    </source>
</evidence>
<dbReference type="PANTHER" id="PTHR35841">
    <property type="entry name" value="PHOSPHONATES-BINDING PERIPLASMIC PROTEIN"/>
    <property type="match status" value="1"/>
</dbReference>
<proteinExistence type="predicted"/>
<organism evidence="2 3">
    <name type="scientific">Spiroplasma litorale</name>
    <dbReference type="NCBI Taxonomy" id="216942"/>
    <lineage>
        <taxon>Bacteria</taxon>
        <taxon>Bacillati</taxon>
        <taxon>Mycoplasmatota</taxon>
        <taxon>Mollicutes</taxon>
        <taxon>Entomoplasmatales</taxon>
        <taxon>Spiroplasmataceae</taxon>
        <taxon>Spiroplasma</taxon>
    </lineage>
</organism>
<dbReference type="Pfam" id="PF12974">
    <property type="entry name" value="Phosphonate-bd"/>
    <property type="match status" value="1"/>
</dbReference>
<reference evidence="2 3" key="1">
    <citation type="journal article" date="2015" name="Genome Announc.">
        <title>Complete Genome Sequence of Spiroplasma litorale TN-1T (DSM 21781), a Bacterium Isolated from a Green-Eyed Horsefly (Tabanus nigrovittatus).</title>
        <authorList>
            <person name="Lo W.S."/>
            <person name="Lai Y.C."/>
            <person name="Lien Y.W."/>
            <person name="Wang T.H."/>
            <person name="Kuo C.H."/>
        </authorList>
    </citation>
    <scope>NUCLEOTIDE SEQUENCE [LARGE SCALE GENOMIC DNA]</scope>
    <source>
        <strain evidence="2 3">TN-1</strain>
    </source>
</reference>
<protein>
    <submittedName>
        <fullName evidence="2">Phosphonate ABC transporter phosphonate-binding protein</fullName>
    </submittedName>
</protein>
<dbReference type="EMBL" id="CP012357">
    <property type="protein sequence ID" value="AKX34380.1"/>
    <property type="molecule type" value="Genomic_DNA"/>
</dbReference>
<keyword evidence="1" id="KW-0732">Signal</keyword>
<dbReference type="Proteomes" id="UP000067476">
    <property type="component" value="Chromosome"/>
</dbReference>